<protein>
    <submittedName>
        <fullName evidence="1">DnaB helicase C-terminal domain-containing protein</fullName>
    </submittedName>
</protein>
<evidence type="ECO:0000313" key="1">
    <source>
        <dbReference type="EMBL" id="UTO25760.1"/>
    </source>
</evidence>
<dbReference type="SUPFAM" id="SSF52540">
    <property type="entry name" value="P-loop containing nucleoside triphosphate hydrolases"/>
    <property type="match status" value="1"/>
</dbReference>
<dbReference type="GeneID" id="75105386"/>
<dbReference type="GO" id="GO:0006260">
    <property type="term" value="P:DNA replication"/>
    <property type="evidence" value="ECO:0007669"/>
    <property type="project" value="InterPro"/>
</dbReference>
<dbReference type="AlphaFoldDB" id="A0A063YK60"/>
<dbReference type="Gene3D" id="3.40.50.300">
    <property type="entry name" value="P-loop containing nucleotide triphosphate hydrolases"/>
    <property type="match status" value="1"/>
</dbReference>
<keyword evidence="1" id="KW-0347">Helicase</keyword>
<reference evidence="1" key="1">
    <citation type="submission" date="2022-07" db="EMBL/GenBank/DDBJ databases">
        <title>Complete genome of Mycoplasma hyosynoviae B1.</title>
        <authorList>
            <person name="Spergser J."/>
        </authorList>
    </citation>
    <scope>NUCLEOTIDE SEQUENCE</scope>
    <source>
        <strain evidence="1">B1</strain>
    </source>
</reference>
<dbReference type="GO" id="GO:0005524">
    <property type="term" value="F:ATP binding"/>
    <property type="evidence" value="ECO:0007669"/>
    <property type="project" value="InterPro"/>
</dbReference>
<proteinExistence type="predicted"/>
<dbReference type="RefSeq" id="WP_051599466.1">
    <property type="nucleotide sequence ID" value="NZ_CP101127.1"/>
</dbReference>
<gene>
    <name evidence="1" type="ORF">NMG93_02695</name>
</gene>
<sequence>MSSNIYEIANLHTKYEEFKHLENKEKRLLTKFKSIDNFTDGLQNRQLYVLAARPGIGKTTFLQNILTNTSKQLKANEYVLFLSLELSVVDVYKKFLQIESNLLTKAEINDLNPTNKVKEEINRIKKIFSERRILVFDNESNELITPSYIQTLIDELKAKKIKVKALFIDYFQLLSSNLYTAIDYKAQEDTSRQLKQIAKLNDINVFCLSQLSREYEKRKTTIPTFSDLKGTSSIEQDADVIMFLYSKEIGTLNTNAIVELSLTIAKNRNGLCNTSNFLFHTEQAKFFEKDNFSVITKVEVDYE</sequence>
<evidence type="ECO:0000313" key="2">
    <source>
        <dbReference type="Proteomes" id="UP001059349"/>
    </source>
</evidence>
<accession>A0A063YK60</accession>
<dbReference type="Proteomes" id="UP001059349">
    <property type="component" value="Chromosome"/>
</dbReference>
<dbReference type="STRING" id="29559.NPL3_02895"/>
<organism evidence="1 2">
    <name type="scientific">Metamycoplasma hyosynoviae</name>
    <dbReference type="NCBI Taxonomy" id="29559"/>
    <lineage>
        <taxon>Bacteria</taxon>
        <taxon>Bacillati</taxon>
        <taxon>Mycoplasmatota</taxon>
        <taxon>Mycoplasmoidales</taxon>
        <taxon>Metamycoplasmataceae</taxon>
        <taxon>Metamycoplasma</taxon>
    </lineage>
</organism>
<dbReference type="EMBL" id="CP101127">
    <property type="protein sequence ID" value="UTO25760.1"/>
    <property type="molecule type" value="Genomic_DNA"/>
</dbReference>
<dbReference type="InterPro" id="IPR007694">
    <property type="entry name" value="DNA_helicase_DnaB-like_C"/>
</dbReference>
<dbReference type="PANTHER" id="PTHR30153">
    <property type="entry name" value="REPLICATIVE DNA HELICASE DNAB"/>
    <property type="match status" value="1"/>
</dbReference>
<dbReference type="OrthoDB" id="396541at2"/>
<dbReference type="InterPro" id="IPR027417">
    <property type="entry name" value="P-loop_NTPase"/>
</dbReference>
<dbReference type="GO" id="GO:0005829">
    <property type="term" value="C:cytosol"/>
    <property type="evidence" value="ECO:0007669"/>
    <property type="project" value="TreeGrafter"/>
</dbReference>
<dbReference type="Pfam" id="PF03796">
    <property type="entry name" value="DnaB_C"/>
    <property type="match status" value="1"/>
</dbReference>
<dbReference type="GO" id="GO:0003678">
    <property type="term" value="F:DNA helicase activity"/>
    <property type="evidence" value="ECO:0007669"/>
    <property type="project" value="InterPro"/>
</dbReference>
<keyword evidence="1" id="KW-0378">Hydrolase</keyword>
<dbReference type="PROSITE" id="PS51199">
    <property type="entry name" value="SF4_HELICASE"/>
    <property type="match status" value="1"/>
</dbReference>
<keyword evidence="1" id="KW-0547">Nucleotide-binding</keyword>
<keyword evidence="1" id="KW-0067">ATP-binding</keyword>
<name>A0A063YK60_9BACT</name>
<dbReference type="PANTHER" id="PTHR30153:SF2">
    <property type="entry name" value="REPLICATIVE DNA HELICASE"/>
    <property type="match status" value="1"/>
</dbReference>